<dbReference type="AlphaFoldDB" id="A0A1G6AGY7"/>
<keyword evidence="1" id="KW-0472">Membrane</keyword>
<dbReference type="RefSeq" id="WP_090171942.1">
    <property type="nucleotide sequence ID" value="NZ_FMXR01000005.1"/>
</dbReference>
<feature type="transmembrane region" description="Helical" evidence="1">
    <location>
        <begin position="101"/>
        <end position="120"/>
    </location>
</feature>
<sequence>MRIIKMFPLIGILMLLLFSVSVYAKETDRDSFTYEVVAADSKEEARKILEANGYTLIDKNVADYEDAISDKAVYVGYRIVDEAQADKAGAYSASAFGKSSIVMIGGTGVVVGVMIGMLSMKYKKITKENADET</sequence>
<evidence type="ECO:0000256" key="2">
    <source>
        <dbReference type="SAM" id="SignalP"/>
    </source>
</evidence>
<evidence type="ECO:0000313" key="3">
    <source>
        <dbReference type="EMBL" id="SDB07383.1"/>
    </source>
</evidence>
<evidence type="ECO:0000256" key="1">
    <source>
        <dbReference type="SAM" id="Phobius"/>
    </source>
</evidence>
<feature type="signal peptide" evidence="2">
    <location>
        <begin position="1"/>
        <end position="24"/>
    </location>
</feature>
<keyword evidence="1" id="KW-0812">Transmembrane</keyword>
<dbReference type="EMBL" id="FMXR01000005">
    <property type="protein sequence ID" value="SDB07383.1"/>
    <property type="molecule type" value="Genomic_DNA"/>
</dbReference>
<protein>
    <submittedName>
        <fullName evidence="3">Uncharacterized protein</fullName>
    </submittedName>
</protein>
<evidence type="ECO:0000313" key="4">
    <source>
        <dbReference type="Proteomes" id="UP000199228"/>
    </source>
</evidence>
<feature type="chain" id="PRO_5011483302" evidence="2">
    <location>
        <begin position="25"/>
        <end position="133"/>
    </location>
</feature>
<reference evidence="3 4" key="1">
    <citation type="submission" date="2016-10" db="EMBL/GenBank/DDBJ databases">
        <authorList>
            <person name="de Groot N.N."/>
        </authorList>
    </citation>
    <scope>NUCLEOTIDE SEQUENCE [LARGE SCALE GENOMIC DNA]</scope>
    <source>
        <strain evidence="3 4">DSM 3217</strain>
    </source>
</reference>
<name>A0A1G6AGY7_EUBOX</name>
<dbReference type="Proteomes" id="UP000199228">
    <property type="component" value="Unassembled WGS sequence"/>
</dbReference>
<proteinExistence type="predicted"/>
<organism evidence="3 4">
    <name type="scientific">Eubacterium oxidoreducens</name>
    <dbReference type="NCBI Taxonomy" id="1732"/>
    <lineage>
        <taxon>Bacteria</taxon>
        <taxon>Bacillati</taxon>
        <taxon>Bacillota</taxon>
        <taxon>Clostridia</taxon>
        <taxon>Eubacteriales</taxon>
        <taxon>Eubacteriaceae</taxon>
        <taxon>Eubacterium</taxon>
    </lineage>
</organism>
<accession>A0A1G6AGY7</accession>
<dbReference type="STRING" id="1732.SAMN02910417_00546"/>
<keyword evidence="1" id="KW-1133">Transmembrane helix</keyword>
<keyword evidence="2" id="KW-0732">Signal</keyword>
<keyword evidence="4" id="KW-1185">Reference proteome</keyword>
<gene>
    <name evidence="3" type="ORF">SAMN02910417_00546</name>
</gene>